<dbReference type="Gene3D" id="3.30.40.10">
    <property type="entry name" value="Zinc/RING finger domain, C3HC4 (zinc finger)"/>
    <property type="match status" value="1"/>
</dbReference>
<accession>A0ABR2KWK4</accession>
<keyword evidence="10" id="KW-1185">Reference proteome</keyword>
<keyword evidence="4 6" id="KW-0863">Zinc-finger</keyword>
<dbReference type="EMBL" id="JAPFFF010000003">
    <property type="protein sequence ID" value="KAK8895496.1"/>
    <property type="molecule type" value="Genomic_DNA"/>
</dbReference>
<dbReference type="InterPro" id="IPR027370">
    <property type="entry name" value="Znf-RING_euk"/>
</dbReference>
<dbReference type="InterPro" id="IPR052256">
    <property type="entry name" value="E3_ubiquitin-ligase_CHFR"/>
</dbReference>
<evidence type="ECO:0000313" key="10">
    <source>
        <dbReference type="Proteomes" id="UP001470230"/>
    </source>
</evidence>
<keyword evidence="5" id="KW-0862">Zinc</keyword>
<protein>
    <recommendedName>
        <fullName evidence="2">E3 ubiquitin-protein ligase CHFR</fullName>
    </recommendedName>
</protein>
<dbReference type="Pfam" id="PF13445">
    <property type="entry name" value="zf-RING_UBOX"/>
    <property type="match status" value="1"/>
</dbReference>
<feature type="domain" description="RING-type" evidence="8">
    <location>
        <begin position="145"/>
        <end position="189"/>
    </location>
</feature>
<dbReference type="InterPro" id="IPR008984">
    <property type="entry name" value="SMAD_FHA_dom_sf"/>
</dbReference>
<dbReference type="InterPro" id="IPR017907">
    <property type="entry name" value="Znf_RING_CS"/>
</dbReference>
<evidence type="ECO:0000256" key="4">
    <source>
        <dbReference type="ARBA" id="ARBA00022771"/>
    </source>
</evidence>
<proteinExistence type="inferred from homology"/>
<dbReference type="Pfam" id="PF00498">
    <property type="entry name" value="FHA"/>
    <property type="match status" value="1"/>
</dbReference>
<dbReference type="Gene3D" id="2.60.200.20">
    <property type="match status" value="1"/>
</dbReference>
<evidence type="ECO:0000256" key="3">
    <source>
        <dbReference type="ARBA" id="ARBA00022723"/>
    </source>
</evidence>
<dbReference type="PROSITE" id="PS00518">
    <property type="entry name" value="ZF_RING_1"/>
    <property type="match status" value="1"/>
</dbReference>
<feature type="domain" description="FHA" evidence="7">
    <location>
        <begin position="26"/>
        <end position="80"/>
    </location>
</feature>
<evidence type="ECO:0000259" key="8">
    <source>
        <dbReference type="PROSITE" id="PS50089"/>
    </source>
</evidence>
<dbReference type="SUPFAM" id="SSF49879">
    <property type="entry name" value="SMAD/FHA domain"/>
    <property type="match status" value="1"/>
</dbReference>
<dbReference type="SMART" id="SM00240">
    <property type="entry name" value="FHA"/>
    <property type="match status" value="1"/>
</dbReference>
<keyword evidence="3" id="KW-0479">Metal-binding</keyword>
<reference evidence="9 10" key="1">
    <citation type="submission" date="2024-04" db="EMBL/GenBank/DDBJ databases">
        <title>Tritrichomonas musculus Genome.</title>
        <authorList>
            <person name="Alves-Ferreira E."/>
            <person name="Grigg M."/>
            <person name="Lorenzi H."/>
            <person name="Galac M."/>
        </authorList>
    </citation>
    <scope>NUCLEOTIDE SEQUENCE [LARGE SCALE GENOMIC DNA]</scope>
    <source>
        <strain evidence="9 10">EAF2021</strain>
    </source>
</reference>
<organism evidence="9 10">
    <name type="scientific">Tritrichomonas musculus</name>
    <dbReference type="NCBI Taxonomy" id="1915356"/>
    <lineage>
        <taxon>Eukaryota</taxon>
        <taxon>Metamonada</taxon>
        <taxon>Parabasalia</taxon>
        <taxon>Tritrichomonadida</taxon>
        <taxon>Tritrichomonadidae</taxon>
        <taxon>Tritrichomonas</taxon>
    </lineage>
</organism>
<dbReference type="CDD" id="cd00060">
    <property type="entry name" value="FHA"/>
    <property type="match status" value="1"/>
</dbReference>
<dbReference type="SMART" id="SM00184">
    <property type="entry name" value="RING"/>
    <property type="match status" value="1"/>
</dbReference>
<dbReference type="PANTHER" id="PTHR16079:SF4">
    <property type="entry name" value="E3 UBIQUITIN-PROTEIN LIGASE CHFR"/>
    <property type="match status" value="1"/>
</dbReference>
<dbReference type="PANTHER" id="PTHR16079">
    <property type="entry name" value="UBIQUITIN LIGASE PROTEIN CHFR"/>
    <property type="match status" value="1"/>
</dbReference>
<comment type="similarity">
    <text evidence="1">Belongs to the CHFR family.</text>
</comment>
<dbReference type="PROSITE" id="PS50089">
    <property type="entry name" value="ZF_RING_2"/>
    <property type="match status" value="1"/>
</dbReference>
<comment type="caution">
    <text evidence="9">The sequence shown here is derived from an EMBL/GenBank/DDBJ whole genome shotgun (WGS) entry which is preliminary data.</text>
</comment>
<sequence>MAILLLYTEIKEPKAPPYILLQSKKTIIGRHGDVVMDTKIGKEISKYHALITHQHQRSHDLWMIEDTDSKNGTFVNNRKIHRKVLNEGDEVVFGGGADFFYGDLIESSEKAECRYKFFRIPPNVLFTVNVNPNDDITITHTSVTCSICYQEMSAEEILPCGHSFCLTCIHEWANVCIKNMKPCVCPMCRAPFSQSQLTPNEFILSKGELQVWSIEGMLRELGIKNCKVIKGANIFKKWTQKHEKWFWKSYEIVKPNLYRKYAFLYLAEATPVYVFRASQSELNQAVANFHIELTDPPTKDTLRLTLMKYIFENLDPPQPKAKKVVNIID</sequence>
<name>A0ABR2KWK4_9EUKA</name>
<dbReference type="PROSITE" id="PS50006">
    <property type="entry name" value="FHA_DOMAIN"/>
    <property type="match status" value="1"/>
</dbReference>
<evidence type="ECO:0000259" key="7">
    <source>
        <dbReference type="PROSITE" id="PS50006"/>
    </source>
</evidence>
<dbReference type="Proteomes" id="UP001470230">
    <property type="component" value="Unassembled WGS sequence"/>
</dbReference>
<dbReference type="InterPro" id="IPR001841">
    <property type="entry name" value="Znf_RING"/>
</dbReference>
<evidence type="ECO:0000313" key="9">
    <source>
        <dbReference type="EMBL" id="KAK8895496.1"/>
    </source>
</evidence>
<gene>
    <name evidence="9" type="ORF">M9Y10_023963</name>
</gene>
<dbReference type="InterPro" id="IPR013083">
    <property type="entry name" value="Znf_RING/FYVE/PHD"/>
</dbReference>
<evidence type="ECO:0000256" key="6">
    <source>
        <dbReference type="PROSITE-ProRule" id="PRU00175"/>
    </source>
</evidence>
<evidence type="ECO:0000256" key="1">
    <source>
        <dbReference type="ARBA" id="ARBA00005797"/>
    </source>
</evidence>
<evidence type="ECO:0000256" key="5">
    <source>
        <dbReference type="ARBA" id="ARBA00022833"/>
    </source>
</evidence>
<evidence type="ECO:0000256" key="2">
    <source>
        <dbReference type="ARBA" id="ARBA00017908"/>
    </source>
</evidence>
<dbReference type="InterPro" id="IPR000253">
    <property type="entry name" value="FHA_dom"/>
</dbReference>
<dbReference type="SUPFAM" id="SSF57850">
    <property type="entry name" value="RING/U-box"/>
    <property type="match status" value="1"/>
</dbReference>